<protein>
    <submittedName>
        <fullName evidence="5">M20/M25/M40 family metallo-hydrolase</fullName>
    </submittedName>
</protein>
<evidence type="ECO:0000256" key="1">
    <source>
        <dbReference type="ARBA" id="ARBA00022670"/>
    </source>
</evidence>
<keyword evidence="7" id="KW-1185">Reference proteome</keyword>
<name>A0A9E5DJJ3_9EURY</name>
<evidence type="ECO:0000256" key="2">
    <source>
        <dbReference type="ARBA" id="ARBA00022723"/>
    </source>
</evidence>
<feature type="domain" description="Peptidase M20 dimerisation" evidence="4">
    <location>
        <begin position="205"/>
        <end position="345"/>
    </location>
</feature>
<dbReference type="Pfam" id="PF01546">
    <property type="entry name" value="Peptidase_M20"/>
    <property type="match status" value="1"/>
</dbReference>
<keyword evidence="3" id="KW-0378">Hydrolase</keyword>
<evidence type="ECO:0000259" key="4">
    <source>
        <dbReference type="Pfam" id="PF07687"/>
    </source>
</evidence>
<keyword evidence="1" id="KW-0645">Protease</keyword>
<comment type="caution">
    <text evidence="5">The sequence shown here is derived from an EMBL/GenBank/DDBJ whole genome shotgun (WGS) entry which is preliminary data.</text>
</comment>
<dbReference type="AlphaFoldDB" id="A0A9E5DJJ3"/>
<evidence type="ECO:0000313" key="5">
    <source>
        <dbReference type="EMBL" id="MCZ3364619.1"/>
    </source>
</evidence>
<dbReference type="GO" id="GO:0006508">
    <property type="term" value="P:proteolysis"/>
    <property type="evidence" value="ECO:0007669"/>
    <property type="project" value="UniProtKB-KW"/>
</dbReference>
<evidence type="ECO:0000313" key="7">
    <source>
        <dbReference type="Proteomes" id="UP001068021"/>
    </source>
</evidence>
<dbReference type="InterPro" id="IPR002933">
    <property type="entry name" value="Peptidase_M20"/>
</dbReference>
<organism evidence="5 7">
    <name type="scientific">Methanobacterium veterum</name>
    <dbReference type="NCBI Taxonomy" id="408577"/>
    <lineage>
        <taxon>Archaea</taxon>
        <taxon>Methanobacteriati</taxon>
        <taxon>Methanobacteriota</taxon>
        <taxon>Methanomada group</taxon>
        <taxon>Methanobacteria</taxon>
        <taxon>Methanobacteriales</taxon>
        <taxon>Methanobacteriaceae</taxon>
        <taxon>Methanobacterium</taxon>
    </lineage>
</organism>
<dbReference type="SUPFAM" id="SSF53187">
    <property type="entry name" value="Zn-dependent exopeptidases"/>
    <property type="match status" value="1"/>
</dbReference>
<dbReference type="Proteomes" id="UP001074446">
    <property type="component" value="Unassembled WGS sequence"/>
</dbReference>
<dbReference type="Pfam" id="PF07687">
    <property type="entry name" value="M20_dimer"/>
    <property type="match status" value="1"/>
</dbReference>
<dbReference type="GO" id="GO:0008233">
    <property type="term" value="F:peptidase activity"/>
    <property type="evidence" value="ECO:0007669"/>
    <property type="project" value="UniProtKB-KW"/>
</dbReference>
<reference evidence="5" key="1">
    <citation type="submission" date="2022-12" db="EMBL/GenBank/DDBJ databases">
        <title>Reclassification of two methanogenic archaea species isolated from the Kolyma lowland permafrost.</title>
        <authorList>
            <person name="Trubitsyn V.E."/>
            <person name="Rivkina E.M."/>
            <person name="Shcherbakova V.A."/>
        </authorList>
    </citation>
    <scope>NUCLEOTIDE SEQUENCE</scope>
    <source>
        <strain evidence="5">M2</strain>
        <strain evidence="6">MK4</strain>
    </source>
</reference>
<dbReference type="Gene3D" id="3.30.70.360">
    <property type="match status" value="1"/>
</dbReference>
<dbReference type="InterPro" id="IPR011650">
    <property type="entry name" value="Peptidase_M20_dimer"/>
</dbReference>
<evidence type="ECO:0000256" key="3">
    <source>
        <dbReference type="ARBA" id="ARBA00022801"/>
    </source>
</evidence>
<dbReference type="EMBL" id="JAPVES010000030">
    <property type="protein sequence ID" value="MCZ3372373.1"/>
    <property type="molecule type" value="Genomic_DNA"/>
</dbReference>
<accession>A0A9E5DJJ3</accession>
<dbReference type="Gene3D" id="3.40.630.10">
    <property type="entry name" value="Zn peptidases"/>
    <property type="match status" value="1"/>
</dbReference>
<dbReference type="RefSeq" id="WP_048079964.1">
    <property type="nucleotide sequence ID" value="NZ_JAPVER010000018.1"/>
</dbReference>
<dbReference type="PANTHER" id="PTHR43270">
    <property type="entry name" value="BETA-ALA-HIS DIPEPTIDASE"/>
    <property type="match status" value="1"/>
</dbReference>
<dbReference type="InterPro" id="IPR051458">
    <property type="entry name" value="Cyt/Met_Dipeptidase"/>
</dbReference>
<dbReference type="EMBL" id="JAPVER010000018">
    <property type="protein sequence ID" value="MCZ3364619.1"/>
    <property type="molecule type" value="Genomic_DNA"/>
</dbReference>
<dbReference type="Proteomes" id="UP001068021">
    <property type="component" value="Unassembled WGS sequence"/>
</dbReference>
<proteinExistence type="predicted"/>
<dbReference type="GO" id="GO:0046872">
    <property type="term" value="F:metal ion binding"/>
    <property type="evidence" value="ECO:0007669"/>
    <property type="project" value="UniProtKB-KW"/>
</dbReference>
<gene>
    <name evidence="6" type="ORF">O3H35_06985</name>
    <name evidence="5" type="ORF">O3H54_01870</name>
</gene>
<dbReference type="NCBIfam" id="NF005034">
    <property type="entry name" value="PRK06446.1"/>
    <property type="match status" value="1"/>
</dbReference>
<keyword evidence="2" id="KW-0479">Metal-binding</keyword>
<dbReference type="PANTHER" id="PTHR43270:SF8">
    <property type="entry name" value="DI- AND TRIPEPTIDASE DUG2-RELATED"/>
    <property type="match status" value="1"/>
</dbReference>
<sequence>MQKALEYVDENLDTFIEDLKSICSIPSISVQDEGINECVIRIKEILEESGLNVKVLELEGANPLIYGEYKPENYSKTIIFYNHYDVQPADPLELWTSPPFEPSIRDGKIFARGVADNKGNIIARVKAVESILKTAGDLPAAVKFVFEGEEEVGGVSLPKYIDKYKELFEADIGVWESGDRHENGRPSVKLGYKGLAFFEFFVKKADRDVHSGRAGLVPNPVWRLVEFLSSLRDEKGKILIEGFYDDIKITKEDEELLKQIPFDDEETKEEYGLTEFAGKFEGFEALKSLYLKPTCNIDGIKSGYIGEGTKTIVPSEALVKVDFRLFPGQTPEKLLENLHKHIEKYGFSDIEVKYHYGYESAKTPPSSFAVDIIRDATRKTYGIEPLIYPISVGSSPIYNFINKLGIPTVSTGAEYWGSLVHSPNENIRIEDFRLALKNIVNIIDELSKH</sequence>
<evidence type="ECO:0000313" key="6">
    <source>
        <dbReference type="EMBL" id="MCZ3372373.1"/>
    </source>
</evidence>